<sequence>MAAGAALLRIARSTMSGLKKHAKDLLSFLVCSNRCGAVQHNGSIASSAMAGLGCATTQSASAKRASATAATAVLGCPATLFSGDPVKQRTWSNDKQMLSNERGQMMQVKGGQR</sequence>
<protein>
    <submittedName>
        <fullName evidence="1">Uncharacterized protein</fullName>
    </submittedName>
</protein>
<keyword evidence="2" id="KW-1185">Reference proteome</keyword>
<gene>
    <name evidence="1" type="ORF">HaLaN_17657</name>
</gene>
<proteinExistence type="predicted"/>
<evidence type="ECO:0000313" key="2">
    <source>
        <dbReference type="Proteomes" id="UP000485058"/>
    </source>
</evidence>
<accession>A0A699ZLQ2</accession>
<dbReference type="EMBL" id="BLLF01001651">
    <property type="protein sequence ID" value="GFH20519.1"/>
    <property type="molecule type" value="Genomic_DNA"/>
</dbReference>
<organism evidence="1 2">
    <name type="scientific">Haematococcus lacustris</name>
    <name type="common">Green alga</name>
    <name type="synonym">Haematococcus pluvialis</name>
    <dbReference type="NCBI Taxonomy" id="44745"/>
    <lineage>
        <taxon>Eukaryota</taxon>
        <taxon>Viridiplantae</taxon>
        <taxon>Chlorophyta</taxon>
        <taxon>core chlorophytes</taxon>
        <taxon>Chlorophyceae</taxon>
        <taxon>CS clade</taxon>
        <taxon>Chlamydomonadales</taxon>
        <taxon>Haematococcaceae</taxon>
        <taxon>Haematococcus</taxon>
    </lineage>
</organism>
<evidence type="ECO:0000313" key="1">
    <source>
        <dbReference type="EMBL" id="GFH20519.1"/>
    </source>
</evidence>
<comment type="caution">
    <text evidence="1">The sequence shown here is derived from an EMBL/GenBank/DDBJ whole genome shotgun (WGS) entry which is preliminary data.</text>
</comment>
<dbReference type="Proteomes" id="UP000485058">
    <property type="component" value="Unassembled WGS sequence"/>
</dbReference>
<name>A0A699ZLQ2_HAELA</name>
<dbReference type="AlphaFoldDB" id="A0A699ZLQ2"/>
<reference evidence="1 2" key="1">
    <citation type="submission" date="2020-02" db="EMBL/GenBank/DDBJ databases">
        <title>Draft genome sequence of Haematococcus lacustris strain NIES-144.</title>
        <authorList>
            <person name="Morimoto D."/>
            <person name="Nakagawa S."/>
            <person name="Yoshida T."/>
            <person name="Sawayama S."/>
        </authorList>
    </citation>
    <scope>NUCLEOTIDE SEQUENCE [LARGE SCALE GENOMIC DNA]</scope>
    <source>
        <strain evidence="1 2">NIES-144</strain>
    </source>
</reference>